<dbReference type="OrthoDB" id="8061640at2759"/>
<keyword evidence="3" id="KW-1185">Reference proteome</keyword>
<evidence type="ECO:0000313" key="3">
    <source>
        <dbReference type="Proteomes" id="UP000076858"/>
    </source>
</evidence>
<dbReference type="PANTHER" id="PTHR47331:SF5">
    <property type="entry name" value="RIBONUCLEASE H"/>
    <property type="match status" value="1"/>
</dbReference>
<name>A0A164HDQ6_9CRUS</name>
<dbReference type="Proteomes" id="UP000076858">
    <property type="component" value="Unassembled WGS sequence"/>
</dbReference>
<feature type="non-terminal residue" evidence="2">
    <location>
        <position position="1"/>
    </location>
</feature>
<dbReference type="PANTHER" id="PTHR47331">
    <property type="entry name" value="PHD-TYPE DOMAIN-CONTAINING PROTEIN"/>
    <property type="match status" value="1"/>
</dbReference>
<feature type="compositionally biased region" description="Basic and acidic residues" evidence="1">
    <location>
        <begin position="10"/>
        <end position="21"/>
    </location>
</feature>
<evidence type="ECO:0008006" key="4">
    <source>
        <dbReference type="Google" id="ProtNLM"/>
    </source>
</evidence>
<dbReference type="EMBL" id="LRGB01011959">
    <property type="protein sequence ID" value="KZS00015.1"/>
    <property type="molecule type" value="Genomic_DNA"/>
</dbReference>
<sequence length="241" mass="26830">GDWEYAYSTEKQEKKKTRPEAGQKTQRVTFATTPTAAELAVTGTAIEYKDRKQNIAVKRRCLFCNDKHSPEICDITLEKKLELIKKEKRCWKCLGQNHQVRECWSTRKCCKCGQGHHTCICNKAVKPKSVTATVAASSMLKVADGAPLSIEARLFGGVQVQTATVVVEGPNGWHKAIAYIDQGSNATLVRSELAHTLGLQEVGKINLKLQAVGHIHPEKERSVRKLRLRGTIPQAEDIELE</sequence>
<reference evidence="2 3" key="1">
    <citation type="submission" date="2016-03" db="EMBL/GenBank/DDBJ databases">
        <title>EvidentialGene: Evidence-directed Construction of Genes on Genomes.</title>
        <authorList>
            <person name="Gilbert D.G."/>
            <person name="Choi J.-H."/>
            <person name="Mockaitis K."/>
            <person name="Colbourne J."/>
            <person name="Pfrender M."/>
        </authorList>
    </citation>
    <scope>NUCLEOTIDE SEQUENCE [LARGE SCALE GENOMIC DNA]</scope>
    <source>
        <strain evidence="2 3">Xinb3</strain>
        <tissue evidence="2">Complete organism</tissue>
    </source>
</reference>
<proteinExistence type="predicted"/>
<evidence type="ECO:0000256" key="1">
    <source>
        <dbReference type="SAM" id="MobiDB-lite"/>
    </source>
</evidence>
<gene>
    <name evidence="2" type="ORF">APZ42_003878</name>
</gene>
<feature type="non-terminal residue" evidence="2">
    <location>
        <position position="241"/>
    </location>
</feature>
<protein>
    <recommendedName>
        <fullName evidence="4">Peptidase A2 domain-containing protein</fullName>
    </recommendedName>
</protein>
<dbReference type="AlphaFoldDB" id="A0A164HDQ6"/>
<feature type="region of interest" description="Disordered" evidence="1">
    <location>
        <begin position="1"/>
        <end position="24"/>
    </location>
</feature>
<comment type="caution">
    <text evidence="2">The sequence shown here is derived from an EMBL/GenBank/DDBJ whole genome shotgun (WGS) entry which is preliminary data.</text>
</comment>
<organism evidence="2 3">
    <name type="scientific">Daphnia magna</name>
    <dbReference type="NCBI Taxonomy" id="35525"/>
    <lineage>
        <taxon>Eukaryota</taxon>
        <taxon>Metazoa</taxon>
        <taxon>Ecdysozoa</taxon>
        <taxon>Arthropoda</taxon>
        <taxon>Crustacea</taxon>
        <taxon>Branchiopoda</taxon>
        <taxon>Diplostraca</taxon>
        <taxon>Cladocera</taxon>
        <taxon>Anomopoda</taxon>
        <taxon>Daphniidae</taxon>
        <taxon>Daphnia</taxon>
    </lineage>
</organism>
<accession>A0A164HDQ6</accession>
<evidence type="ECO:0000313" key="2">
    <source>
        <dbReference type="EMBL" id="KZS00015.1"/>
    </source>
</evidence>